<dbReference type="InterPro" id="IPR045155">
    <property type="entry name" value="Beta-lactam_cat"/>
</dbReference>
<dbReference type="Proteomes" id="UP000601108">
    <property type="component" value="Unassembled WGS sequence"/>
</dbReference>
<dbReference type="RefSeq" id="WP_027413220.1">
    <property type="nucleotide sequence ID" value="NZ_BMWS01000029.1"/>
</dbReference>
<reference evidence="5 6" key="1">
    <citation type="journal article" date="2014" name="Int. J. Syst. Evol. Microbiol.">
        <title>Complete genome sequence of Corynebacterium casei LMG S-19264T (=DSM 44701T), isolated from a smear-ripened cheese.</title>
        <authorList>
            <consortium name="US DOE Joint Genome Institute (JGI-PGF)"/>
            <person name="Walter F."/>
            <person name="Albersmeier A."/>
            <person name="Kalinowski J."/>
            <person name="Ruckert C."/>
        </authorList>
    </citation>
    <scope>NUCLEOTIDE SEQUENCE [LARGE SCALE GENOMIC DNA]</scope>
    <source>
        <strain evidence="5 6">KCTC 12285</strain>
    </source>
</reference>
<protein>
    <recommendedName>
        <fullName evidence="3">beta-lactamase</fullName>
        <ecNumber evidence="3">3.5.2.6</ecNumber>
    </recommendedName>
</protein>
<dbReference type="SUPFAM" id="SSF56601">
    <property type="entry name" value="beta-lactamase/transpeptidase-like"/>
    <property type="match status" value="1"/>
</dbReference>
<dbReference type="AlphaFoldDB" id="A0A918N5G7"/>
<sequence>MRTLLFKTMLLFLVGYGYALTAQELPVSVPIDSTISLRELLDPNLQQKLEQTLNNNKQWKSLIFQKKMAVGIVDLKDIKHIRFARVNGNEMMYAASLPKIAVLLASIDAIDKGELKETPTIKHDMLMMISRSNNQATTRMIDRIGYDKIEAVLTSDRYNLYDKESGGGLWVGKRYAAGGATNREPLKNLSHAATVTQVCRFYYMLFQGKLVNKKRSAQMLEIMTDPSLHHKFVSTLDKIAPGVRLFRKSGSWSTYHSDSILVWGSPSRRYILVALVNDKNGEQIIRNLVIPIEKVLNE</sequence>
<comment type="catalytic activity">
    <reaction evidence="1">
        <text>a beta-lactam + H2O = a substituted beta-amino acid</text>
        <dbReference type="Rhea" id="RHEA:20401"/>
        <dbReference type="ChEBI" id="CHEBI:15377"/>
        <dbReference type="ChEBI" id="CHEBI:35627"/>
        <dbReference type="ChEBI" id="CHEBI:140347"/>
        <dbReference type="EC" id="3.5.2.6"/>
    </reaction>
</comment>
<evidence type="ECO:0000313" key="5">
    <source>
        <dbReference type="EMBL" id="GGX30132.1"/>
    </source>
</evidence>
<dbReference type="GO" id="GO:0046677">
    <property type="term" value="P:response to antibiotic"/>
    <property type="evidence" value="ECO:0007669"/>
    <property type="project" value="InterPro"/>
</dbReference>
<gene>
    <name evidence="5" type="ORF">GCM10007384_34040</name>
</gene>
<dbReference type="PANTHER" id="PTHR35333:SF3">
    <property type="entry name" value="BETA-LACTAMASE-TYPE TRANSPEPTIDASE FOLD CONTAINING PROTEIN"/>
    <property type="match status" value="1"/>
</dbReference>
<accession>A0A918N5G7</accession>
<dbReference type="Pfam" id="PF13354">
    <property type="entry name" value="Beta-lactamase2"/>
    <property type="match status" value="1"/>
</dbReference>
<keyword evidence="6" id="KW-1185">Reference proteome</keyword>
<dbReference type="InterPro" id="IPR012338">
    <property type="entry name" value="Beta-lactam/transpept-like"/>
</dbReference>
<feature type="domain" description="Beta-lactamase class A catalytic" evidence="4">
    <location>
        <begin position="125"/>
        <end position="276"/>
    </location>
</feature>
<comment type="similarity">
    <text evidence="2">Belongs to the class-A beta-lactamase family.</text>
</comment>
<proteinExistence type="inferred from homology"/>
<dbReference type="InterPro" id="IPR000871">
    <property type="entry name" value="Beta-lactam_class-A"/>
</dbReference>
<dbReference type="EMBL" id="BMWS01000029">
    <property type="protein sequence ID" value="GGX30132.1"/>
    <property type="molecule type" value="Genomic_DNA"/>
</dbReference>
<evidence type="ECO:0000256" key="2">
    <source>
        <dbReference type="ARBA" id="ARBA00009009"/>
    </source>
</evidence>
<evidence type="ECO:0000256" key="3">
    <source>
        <dbReference type="ARBA" id="ARBA00012865"/>
    </source>
</evidence>
<evidence type="ECO:0000259" key="4">
    <source>
        <dbReference type="Pfam" id="PF13354"/>
    </source>
</evidence>
<comment type="caution">
    <text evidence="5">The sequence shown here is derived from an EMBL/GenBank/DDBJ whole genome shotgun (WGS) entry which is preliminary data.</text>
</comment>
<evidence type="ECO:0000313" key="6">
    <source>
        <dbReference type="Proteomes" id="UP000601108"/>
    </source>
</evidence>
<organism evidence="5 6">
    <name type="scientific">Aquimarina muelleri</name>
    <dbReference type="NCBI Taxonomy" id="279356"/>
    <lineage>
        <taxon>Bacteria</taxon>
        <taxon>Pseudomonadati</taxon>
        <taxon>Bacteroidota</taxon>
        <taxon>Flavobacteriia</taxon>
        <taxon>Flavobacteriales</taxon>
        <taxon>Flavobacteriaceae</taxon>
        <taxon>Aquimarina</taxon>
    </lineage>
</organism>
<dbReference type="Gene3D" id="3.40.710.10">
    <property type="entry name" value="DD-peptidase/beta-lactamase superfamily"/>
    <property type="match status" value="1"/>
</dbReference>
<dbReference type="PANTHER" id="PTHR35333">
    <property type="entry name" value="BETA-LACTAMASE"/>
    <property type="match status" value="1"/>
</dbReference>
<name>A0A918N5G7_9FLAO</name>
<dbReference type="GO" id="GO:0030655">
    <property type="term" value="P:beta-lactam antibiotic catabolic process"/>
    <property type="evidence" value="ECO:0007669"/>
    <property type="project" value="InterPro"/>
</dbReference>
<evidence type="ECO:0000256" key="1">
    <source>
        <dbReference type="ARBA" id="ARBA00001526"/>
    </source>
</evidence>
<dbReference type="EC" id="3.5.2.6" evidence="3"/>
<dbReference type="GO" id="GO:0008800">
    <property type="term" value="F:beta-lactamase activity"/>
    <property type="evidence" value="ECO:0007669"/>
    <property type="project" value="UniProtKB-EC"/>
</dbReference>